<dbReference type="Pfam" id="PF02891">
    <property type="entry name" value="zf-MIZ"/>
    <property type="match status" value="1"/>
</dbReference>
<organism evidence="6 7">
    <name type="scientific">Trypanosoma theileri</name>
    <dbReference type="NCBI Taxonomy" id="67003"/>
    <lineage>
        <taxon>Eukaryota</taxon>
        <taxon>Discoba</taxon>
        <taxon>Euglenozoa</taxon>
        <taxon>Kinetoplastea</taxon>
        <taxon>Metakinetoplastina</taxon>
        <taxon>Trypanosomatida</taxon>
        <taxon>Trypanosomatidae</taxon>
        <taxon>Trypanosoma</taxon>
    </lineage>
</organism>
<dbReference type="GO" id="GO:0061665">
    <property type="term" value="F:SUMO ligase activity"/>
    <property type="evidence" value="ECO:0007669"/>
    <property type="project" value="TreeGrafter"/>
</dbReference>
<feature type="domain" description="SP-RING-type" evidence="5">
    <location>
        <begin position="444"/>
        <end position="492"/>
    </location>
</feature>
<dbReference type="InterPro" id="IPR004181">
    <property type="entry name" value="Znf_MIZ"/>
</dbReference>
<gene>
    <name evidence="6" type="ORF">TM35_000071280</name>
</gene>
<dbReference type="GeneID" id="39983354"/>
<evidence type="ECO:0000256" key="1">
    <source>
        <dbReference type="ARBA" id="ARBA00022723"/>
    </source>
</evidence>
<reference evidence="6 7" key="1">
    <citation type="submission" date="2017-03" db="EMBL/GenBank/DDBJ databases">
        <title>An alternative strategy for trypanosome survival in the mammalian bloodstream revealed through genome and transcriptome analysis of the ubiquitous bovine parasite Trypanosoma (Megatrypanum) theileri.</title>
        <authorList>
            <person name="Kelly S."/>
            <person name="Ivens A."/>
            <person name="Mott A."/>
            <person name="O'Neill E."/>
            <person name="Emms D."/>
            <person name="Macleod O."/>
            <person name="Voorheis P."/>
            <person name="Matthews J."/>
            <person name="Matthews K."/>
            <person name="Carrington M."/>
        </authorList>
    </citation>
    <scope>NUCLEOTIDE SEQUENCE [LARGE SCALE GENOMIC DNA]</scope>
    <source>
        <strain evidence="6">Edinburgh</strain>
    </source>
</reference>
<dbReference type="GO" id="GO:0000785">
    <property type="term" value="C:chromatin"/>
    <property type="evidence" value="ECO:0007669"/>
    <property type="project" value="TreeGrafter"/>
</dbReference>
<evidence type="ECO:0000313" key="6">
    <source>
        <dbReference type="EMBL" id="ORC90704.1"/>
    </source>
</evidence>
<comment type="caution">
    <text evidence="6">The sequence shown here is derived from an EMBL/GenBank/DDBJ whole genome shotgun (WGS) entry which is preliminary data.</text>
</comment>
<keyword evidence="3" id="KW-0862">Zinc</keyword>
<accession>A0A1X0P185</accession>
<dbReference type="PANTHER" id="PTHR10782">
    <property type="entry name" value="ZINC FINGER MIZ DOMAIN-CONTAINING PROTEIN"/>
    <property type="match status" value="1"/>
</dbReference>
<dbReference type="PANTHER" id="PTHR10782:SF4">
    <property type="entry name" value="TONALLI, ISOFORM E"/>
    <property type="match status" value="1"/>
</dbReference>
<feature type="region of interest" description="Disordered" evidence="4">
    <location>
        <begin position="142"/>
        <end position="178"/>
    </location>
</feature>
<dbReference type="OrthoDB" id="6287158at2759"/>
<keyword evidence="7" id="KW-1185">Reference proteome</keyword>
<protein>
    <submittedName>
        <fullName evidence="6">Lorien protein</fullName>
    </submittedName>
</protein>
<keyword evidence="2" id="KW-0863">Zinc-finger</keyword>
<dbReference type="CDD" id="cd05162">
    <property type="entry name" value="PWWP"/>
    <property type="match status" value="1"/>
</dbReference>
<name>A0A1X0P185_9TRYP</name>
<sequence length="550" mass="61620">MTISYKLGTPLWVKCDDGEWWPAVVREADEELLLLVGGGYDMCVEFYHDPGNLYPLVASDDGIRLFHHSESERDAEEQKFFLVKATQDAVQKAFQDFDRNADSRKVVVPYNARELHCMSALLQSVNHNTALDLRRALEQQEGINLSPRKNKRVGDNERKKRKRSINKISGDMTTHHNDLKVGLSDEESSYWPIEPSTRTGITTTTTTLSSSVALSETATGNATAIESTGSSIPRVSHVEGKELFCEPFTPAALDVLRKEVFEDKDRLILSPLYRYLEVLGAVAVDGVPLQTTLPSPLALCEVPEGGFPPSRRVLLVALSASTFDHTDGWMVPFEYEDSTISMTLSVNDNLIETPCNPSLPSGKEMLAVKTAPVADITSYVIREELFSLKVGFTGFLEDAALWNGIIVAVYADELDMDLLVNRIVSNYQMPPRRRKRDSVVGVQVKIVCPITTLPLEIPVRGFSCEHMQCMELRSLLVHCIRTNVWNCPLCWSPTLPRTIIVNYRLKEWLETHQSQISEVEFIVETPSGGPLQPIWRQKSSRKIADVIAVE</sequence>
<evidence type="ECO:0000256" key="3">
    <source>
        <dbReference type="ARBA" id="ARBA00022833"/>
    </source>
</evidence>
<dbReference type="GO" id="GO:0008270">
    <property type="term" value="F:zinc ion binding"/>
    <property type="evidence" value="ECO:0007669"/>
    <property type="project" value="UniProtKB-KW"/>
</dbReference>
<dbReference type="STRING" id="67003.A0A1X0P185"/>
<evidence type="ECO:0000256" key="2">
    <source>
        <dbReference type="ARBA" id="ARBA00022771"/>
    </source>
</evidence>
<dbReference type="Proteomes" id="UP000192257">
    <property type="component" value="Unassembled WGS sequence"/>
</dbReference>
<evidence type="ECO:0000313" key="7">
    <source>
        <dbReference type="Proteomes" id="UP000192257"/>
    </source>
</evidence>
<proteinExistence type="predicted"/>
<dbReference type="AlphaFoldDB" id="A0A1X0P185"/>
<dbReference type="Gene3D" id="3.30.40.10">
    <property type="entry name" value="Zinc/RING finger domain, C3HC4 (zinc finger)"/>
    <property type="match status" value="1"/>
</dbReference>
<dbReference type="RefSeq" id="XP_028884770.1">
    <property type="nucleotide sequence ID" value="XM_029023574.1"/>
</dbReference>
<dbReference type="GO" id="GO:0016925">
    <property type="term" value="P:protein sumoylation"/>
    <property type="evidence" value="ECO:0007669"/>
    <property type="project" value="TreeGrafter"/>
</dbReference>
<evidence type="ECO:0000259" key="5">
    <source>
        <dbReference type="Pfam" id="PF02891"/>
    </source>
</evidence>
<keyword evidence="1" id="KW-0479">Metal-binding</keyword>
<dbReference type="VEuPathDB" id="TriTrypDB:TM35_000071280"/>
<dbReference type="EMBL" id="NBCO01000007">
    <property type="protein sequence ID" value="ORC90704.1"/>
    <property type="molecule type" value="Genomic_DNA"/>
</dbReference>
<dbReference type="SUPFAM" id="SSF63748">
    <property type="entry name" value="Tudor/PWWP/MBT"/>
    <property type="match status" value="1"/>
</dbReference>
<evidence type="ECO:0000256" key="4">
    <source>
        <dbReference type="SAM" id="MobiDB-lite"/>
    </source>
</evidence>
<dbReference type="InterPro" id="IPR013083">
    <property type="entry name" value="Znf_RING/FYVE/PHD"/>
</dbReference>